<protein>
    <submittedName>
        <fullName evidence="3">Uncharacterized protein</fullName>
    </submittedName>
</protein>
<evidence type="ECO:0000313" key="4">
    <source>
        <dbReference type="Proteomes" id="UP000835052"/>
    </source>
</evidence>
<feature type="transmembrane region" description="Helical" evidence="2">
    <location>
        <begin position="61"/>
        <end position="90"/>
    </location>
</feature>
<dbReference type="Proteomes" id="UP000835052">
    <property type="component" value="Unassembled WGS sequence"/>
</dbReference>
<dbReference type="OrthoDB" id="5855915at2759"/>
<feature type="region of interest" description="Disordered" evidence="1">
    <location>
        <begin position="1"/>
        <end position="23"/>
    </location>
</feature>
<reference evidence="3" key="1">
    <citation type="submission" date="2020-10" db="EMBL/GenBank/DDBJ databases">
        <authorList>
            <person name="Kikuchi T."/>
        </authorList>
    </citation>
    <scope>NUCLEOTIDE SEQUENCE</scope>
    <source>
        <strain evidence="3">NKZ352</strain>
    </source>
</reference>
<proteinExistence type="predicted"/>
<dbReference type="AlphaFoldDB" id="A0A8S1HQJ4"/>
<keyword evidence="2" id="KW-1133">Transmembrane helix</keyword>
<organism evidence="3 4">
    <name type="scientific">Caenorhabditis auriculariae</name>
    <dbReference type="NCBI Taxonomy" id="2777116"/>
    <lineage>
        <taxon>Eukaryota</taxon>
        <taxon>Metazoa</taxon>
        <taxon>Ecdysozoa</taxon>
        <taxon>Nematoda</taxon>
        <taxon>Chromadorea</taxon>
        <taxon>Rhabditida</taxon>
        <taxon>Rhabditina</taxon>
        <taxon>Rhabditomorpha</taxon>
        <taxon>Rhabditoidea</taxon>
        <taxon>Rhabditidae</taxon>
        <taxon>Peloderinae</taxon>
        <taxon>Caenorhabditis</taxon>
    </lineage>
</organism>
<comment type="caution">
    <text evidence="3">The sequence shown here is derived from an EMBL/GenBank/DDBJ whole genome shotgun (WGS) entry which is preliminary data.</text>
</comment>
<gene>
    <name evidence="3" type="ORF">CAUJ_LOCUS13081</name>
</gene>
<sequence>MNGSKVFSEACPPPKIVSDPQKDPVTPYRAVPLSTRQIFGTVVSLALFSFVYLAYAQHHALLFYVMTGLVGIYIVFVYVSGIFAVLYMVIVDYDLSKTASIDAGEQQESSI</sequence>
<accession>A0A8S1HQJ4</accession>
<keyword evidence="2" id="KW-0472">Membrane</keyword>
<evidence type="ECO:0000256" key="1">
    <source>
        <dbReference type="SAM" id="MobiDB-lite"/>
    </source>
</evidence>
<name>A0A8S1HQJ4_9PELO</name>
<feature type="transmembrane region" description="Helical" evidence="2">
    <location>
        <begin position="38"/>
        <end position="55"/>
    </location>
</feature>
<keyword evidence="2" id="KW-0812">Transmembrane</keyword>
<evidence type="ECO:0000313" key="3">
    <source>
        <dbReference type="EMBL" id="CAD6197172.1"/>
    </source>
</evidence>
<dbReference type="EMBL" id="CAJGYM010000086">
    <property type="protein sequence ID" value="CAD6197172.1"/>
    <property type="molecule type" value="Genomic_DNA"/>
</dbReference>
<evidence type="ECO:0000256" key="2">
    <source>
        <dbReference type="SAM" id="Phobius"/>
    </source>
</evidence>
<keyword evidence="4" id="KW-1185">Reference proteome</keyword>